<comment type="caution">
    <text evidence="2">The sequence shown here is derived from an EMBL/GenBank/DDBJ whole genome shotgun (WGS) entry which is preliminary data.</text>
</comment>
<evidence type="ECO:0000313" key="3">
    <source>
        <dbReference type="Proteomes" id="UP000265703"/>
    </source>
</evidence>
<gene>
    <name evidence="2" type="ORF">C1645_211161</name>
</gene>
<organism evidence="2 3">
    <name type="scientific">Glomus cerebriforme</name>
    <dbReference type="NCBI Taxonomy" id="658196"/>
    <lineage>
        <taxon>Eukaryota</taxon>
        <taxon>Fungi</taxon>
        <taxon>Fungi incertae sedis</taxon>
        <taxon>Mucoromycota</taxon>
        <taxon>Glomeromycotina</taxon>
        <taxon>Glomeromycetes</taxon>
        <taxon>Glomerales</taxon>
        <taxon>Glomeraceae</taxon>
        <taxon>Glomus</taxon>
    </lineage>
</organism>
<keyword evidence="3" id="KW-1185">Reference proteome</keyword>
<keyword evidence="1" id="KW-0175">Coiled coil</keyword>
<name>A0A397TS76_9GLOM</name>
<accession>A0A397TS76</accession>
<sequence length="543" mass="64467">MFLVESMIKHQNNYTERSRERINNIKLKYSLFKNLLCNMGKNVEEIYNQKERIEKEIESMRLRFSELTTKHKSTLDNHAAISQTQQAQLVQIAEFNSQLNNIITQLRQDIQEIDNKALHSTSELGDIRLKLEHLLNERENERSAQAEEFQKLKLEFERVEEDNRNLVKLNEENEEKISSLTANIEREVESTQLEYTRLNSIMKEKDERITQLGIVERERDELKIELNQTKDLAKKDHHSLRQEMEIARAQHAIDLKCVESKFREDHYKLQNDFHKERCRFEAKFREERMRLETECREERSHRLRLEGEFRDEISERFRIETRLKSSEQKVEELSKTNDKDNIRIAQLETQLNEINCRQTDSSTGTYFFFFQINRLLKFNCILVAVGTADILGLDLQIVHKKIVSELNQENFNNKKKIEELISELEAWKSKSNSLESQLISLNVKYDELQTEHSKSLVEVSNNYLQVILSFFILKSRNLINSKNKEASERTIVEHENEIREAETKEAFLAEENQILKSKLSEMENYNKSLQCQLVSINNFNINL</sequence>
<reference evidence="2 3" key="1">
    <citation type="submission" date="2018-06" db="EMBL/GenBank/DDBJ databases">
        <title>Comparative genomics reveals the genomic features of Rhizophagus irregularis, R. cerebriforme, R. diaphanum and Gigaspora rosea, and their symbiotic lifestyle signature.</title>
        <authorList>
            <person name="Morin E."/>
            <person name="San Clemente H."/>
            <person name="Chen E.C.H."/>
            <person name="De La Providencia I."/>
            <person name="Hainaut M."/>
            <person name="Kuo A."/>
            <person name="Kohler A."/>
            <person name="Murat C."/>
            <person name="Tang N."/>
            <person name="Roy S."/>
            <person name="Loubradou J."/>
            <person name="Henrissat B."/>
            <person name="Grigoriev I.V."/>
            <person name="Corradi N."/>
            <person name="Roux C."/>
            <person name="Martin F.M."/>
        </authorList>
    </citation>
    <scope>NUCLEOTIDE SEQUENCE [LARGE SCALE GENOMIC DNA]</scope>
    <source>
        <strain evidence="2 3">DAOM 227022</strain>
    </source>
</reference>
<feature type="coiled-coil region" evidence="1">
    <location>
        <begin position="484"/>
        <end position="532"/>
    </location>
</feature>
<feature type="coiled-coil region" evidence="1">
    <location>
        <begin position="323"/>
        <end position="357"/>
    </location>
</feature>
<evidence type="ECO:0000256" key="1">
    <source>
        <dbReference type="SAM" id="Coils"/>
    </source>
</evidence>
<feature type="coiled-coil region" evidence="1">
    <location>
        <begin position="96"/>
        <end position="250"/>
    </location>
</feature>
<evidence type="ECO:0000313" key="2">
    <source>
        <dbReference type="EMBL" id="RIA97921.1"/>
    </source>
</evidence>
<dbReference type="Proteomes" id="UP000265703">
    <property type="component" value="Unassembled WGS sequence"/>
</dbReference>
<dbReference type="EMBL" id="QKYT01000023">
    <property type="protein sequence ID" value="RIA97921.1"/>
    <property type="molecule type" value="Genomic_DNA"/>
</dbReference>
<proteinExistence type="predicted"/>
<dbReference type="OrthoDB" id="2442528at2759"/>
<feature type="coiled-coil region" evidence="1">
    <location>
        <begin position="403"/>
        <end position="451"/>
    </location>
</feature>
<protein>
    <submittedName>
        <fullName evidence="2">Uncharacterized protein</fullName>
    </submittedName>
</protein>
<feature type="coiled-coil region" evidence="1">
    <location>
        <begin position="43"/>
        <end position="70"/>
    </location>
</feature>
<dbReference type="AlphaFoldDB" id="A0A397TS76"/>